<feature type="transmembrane region" description="Helical" evidence="1">
    <location>
        <begin position="298"/>
        <end position="323"/>
    </location>
</feature>
<keyword evidence="1" id="KW-0812">Transmembrane</keyword>
<dbReference type="Proteomes" id="UP000823629">
    <property type="component" value="Unassembled WGS sequence"/>
</dbReference>
<evidence type="ECO:0000313" key="3">
    <source>
        <dbReference type="Proteomes" id="UP000823629"/>
    </source>
</evidence>
<feature type="transmembrane region" description="Helical" evidence="1">
    <location>
        <begin position="329"/>
        <end position="350"/>
    </location>
</feature>
<sequence>MAEGNVEKKNVEYVSITALSKGRRMLVMLGDIFLTFMLAVFLFNLVIFPIFQAVSGFESKYSAQENYERDRYDILYDNEILFYDLDSTADKYDINESLTYTGKGFIRYYTFKNESDKKYEVFYRYYTQVSHSVSDSNYWSEVFERMGNEDVNKFFSASLDSVSLKEEYIEEFKTIFDEQDEPSSQAVQDYNDVFNSVFLGLYAMMIDDIKIHDISSPNYELSYNEMQEELSKLSSYSDSLVYLCAYGSFAISFLILEVLYPFLNKKGRTLTMRIMKAETVSIDNYEHPRKLKLVLVSFYRLIESLCLIMFVPLPMVSIGYVFALPQLSFLTIVSLMYVLIFVFFTIFNSFNRSISDYLSRTVVLTEESLNEVYRAKGYQL</sequence>
<feature type="transmembrane region" description="Helical" evidence="1">
    <location>
        <begin position="240"/>
        <end position="263"/>
    </location>
</feature>
<reference evidence="2" key="1">
    <citation type="submission" date="2020-10" db="EMBL/GenBank/DDBJ databases">
        <authorList>
            <person name="Gilroy R."/>
        </authorList>
    </citation>
    <scope>NUCLEOTIDE SEQUENCE</scope>
    <source>
        <strain evidence="2">1748</strain>
    </source>
</reference>
<proteinExistence type="predicted"/>
<accession>A0A9D9GSJ5</accession>
<reference evidence="2" key="2">
    <citation type="journal article" date="2021" name="PeerJ">
        <title>Extensive microbial diversity within the chicken gut microbiome revealed by metagenomics and culture.</title>
        <authorList>
            <person name="Gilroy R."/>
            <person name="Ravi A."/>
            <person name="Getino M."/>
            <person name="Pursley I."/>
            <person name="Horton D.L."/>
            <person name="Alikhan N.F."/>
            <person name="Baker D."/>
            <person name="Gharbi K."/>
            <person name="Hall N."/>
            <person name="Watson M."/>
            <person name="Adriaenssens E.M."/>
            <person name="Foster-Nyarko E."/>
            <person name="Jarju S."/>
            <person name="Secka A."/>
            <person name="Antonio M."/>
            <person name="Oren A."/>
            <person name="Chaudhuri R.R."/>
            <person name="La Ragione R."/>
            <person name="Hildebrand F."/>
            <person name="Pallen M.J."/>
        </authorList>
    </citation>
    <scope>NUCLEOTIDE SEQUENCE</scope>
    <source>
        <strain evidence="2">1748</strain>
    </source>
</reference>
<name>A0A9D9GSJ5_9BACL</name>
<comment type="caution">
    <text evidence="2">The sequence shown here is derived from an EMBL/GenBank/DDBJ whole genome shotgun (WGS) entry which is preliminary data.</text>
</comment>
<protein>
    <submittedName>
        <fullName evidence="2">Uncharacterized protein</fullName>
    </submittedName>
</protein>
<gene>
    <name evidence="2" type="ORF">IAC78_01745</name>
</gene>
<keyword evidence="1" id="KW-0472">Membrane</keyword>
<organism evidence="2 3">
    <name type="scientific">Candidatus Scatoplasma merdavium</name>
    <dbReference type="NCBI Taxonomy" id="2840932"/>
    <lineage>
        <taxon>Bacteria</taxon>
        <taxon>Bacillati</taxon>
        <taxon>Bacillota</taxon>
        <taxon>Bacilli</taxon>
        <taxon>Bacillales</taxon>
        <taxon>Candidatus Scatoplasma</taxon>
    </lineage>
</organism>
<keyword evidence="1" id="KW-1133">Transmembrane helix</keyword>
<feature type="transmembrane region" description="Helical" evidence="1">
    <location>
        <begin position="26"/>
        <end position="51"/>
    </location>
</feature>
<evidence type="ECO:0000313" key="2">
    <source>
        <dbReference type="EMBL" id="MBO8414190.1"/>
    </source>
</evidence>
<dbReference type="AlphaFoldDB" id="A0A9D9GSJ5"/>
<evidence type="ECO:0000256" key="1">
    <source>
        <dbReference type="SAM" id="Phobius"/>
    </source>
</evidence>
<dbReference type="EMBL" id="JADING010000051">
    <property type="protein sequence ID" value="MBO8414190.1"/>
    <property type="molecule type" value="Genomic_DNA"/>
</dbReference>